<dbReference type="PANTHER" id="PTHR30348:SF4">
    <property type="entry name" value="DUF72 DOMAIN-CONTAINING PROTEIN"/>
    <property type="match status" value="1"/>
</dbReference>
<evidence type="ECO:0000313" key="2">
    <source>
        <dbReference type="Proteomes" id="UP000748752"/>
    </source>
</evidence>
<dbReference type="RefSeq" id="WP_200240435.1">
    <property type="nucleotide sequence ID" value="NZ_NRRV01000054.1"/>
</dbReference>
<evidence type="ECO:0008006" key="3">
    <source>
        <dbReference type="Google" id="ProtNLM"/>
    </source>
</evidence>
<accession>A0ABS1CL71</accession>
<evidence type="ECO:0000313" key="1">
    <source>
        <dbReference type="EMBL" id="MBK1632677.1"/>
    </source>
</evidence>
<dbReference type="Gene3D" id="3.20.20.410">
    <property type="entry name" value="Protein of unknown function UPF0759"/>
    <property type="match status" value="1"/>
</dbReference>
<dbReference type="Pfam" id="PF01904">
    <property type="entry name" value="DUF72"/>
    <property type="match status" value="1"/>
</dbReference>
<dbReference type="InterPro" id="IPR036520">
    <property type="entry name" value="UPF0759_sf"/>
</dbReference>
<proteinExistence type="predicted"/>
<dbReference type="SUPFAM" id="SSF117396">
    <property type="entry name" value="TM1631-like"/>
    <property type="match status" value="1"/>
</dbReference>
<dbReference type="PANTHER" id="PTHR30348">
    <property type="entry name" value="UNCHARACTERIZED PROTEIN YECE"/>
    <property type="match status" value="1"/>
</dbReference>
<sequence length="245" mass="28138">MAKAHIGTSGWSYDHWVGPFYPEDLPSDQRLGHYAERLATAEINNAFYQLPTAETLEHWRSAVPADFVFAAKASRYITHMKKLKDPGDTVPPFLERMAALGRQLGPVLFQLPPRWHQNTERLASFLETLERLEPGRRWVFELRDHSWLTLATCELLTQHNAAFCIYELDGFVTEPTVTADFVYIRLHGPDAAYQGRYDGAALDAWAERIRDWLRRDLDVYCYFDNDEAGHAVQNALALEERIAAQ</sequence>
<dbReference type="Proteomes" id="UP000748752">
    <property type="component" value="Unassembled WGS sequence"/>
</dbReference>
<dbReference type="InterPro" id="IPR002763">
    <property type="entry name" value="DUF72"/>
</dbReference>
<comment type="caution">
    <text evidence="1">The sequence shown here is derived from an EMBL/GenBank/DDBJ whole genome shotgun (WGS) entry which is preliminary data.</text>
</comment>
<protein>
    <recommendedName>
        <fullName evidence="3">DUF72 domain-containing protein</fullName>
    </recommendedName>
</protein>
<organism evidence="1 2">
    <name type="scientific">Thiohalocapsa halophila</name>
    <dbReference type="NCBI Taxonomy" id="69359"/>
    <lineage>
        <taxon>Bacteria</taxon>
        <taxon>Pseudomonadati</taxon>
        <taxon>Pseudomonadota</taxon>
        <taxon>Gammaproteobacteria</taxon>
        <taxon>Chromatiales</taxon>
        <taxon>Chromatiaceae</taxon>
        <taxon>Thiohalocapsa</taxon>
    </lineage>
</organism>
<keyword evidence="2" id="KW-1185">Reference proteome</keyword>
<dbReference type="EMBL" id="NRRV01000054">
    <property type="protein sequence ID" value="MBK1632677.1"/>
    <property type="molecule type" value="Genomic_DNA"/>
</dbReference>
<gene>
    <name evidence="1" type="ORF">CKO31_18395</name>
</gene>
<reference evidence="1 2" key="1">
    <citation type="journal article" date="2020" name="Microorganisms">
        <title>Osmotic Adaptation and Compatible Solute Biosynthesis of Phototrophic Bacteria as Revealed from Genome Analyses.</title>
        <authorList>
            <person name="Imhoff J.F."/>
            <person name="Rahn T."/>
            <person name="Kunzel S."/>
            <person name="Keller A."/>
            <person name="Neulinger S.C."/>
        </authorList>
    </citation>
    <scope>NUCLEOTIDE SEQUENCE [LARGE SCALE GENOMIC DNA]</scope>
    <source>
        <strain evidence="1 2">DSM 6210</strain>
    </source>
</reference>
<name>A0ABS1CL71_9GAMM</name>